<dbReference type="EMBL" id="EAAA01002692">
    <property type="status" value="NOT_ANNOTATED_CDS"/>
    <property type="molecule type" value="Genomic_DNA"/>
</dbReference>
<reference evidence="2" key="2">
    <citation type="journal article" date="2008" name="Genome Biol.">
        <title>Improved genome assembly and evidence-based global gene model set for the chordate Ciona intestinalis: new insight into intron and operon populations.</title>
        <authorList>
            <person name="Satou Y."/>
            <person name="Mineta K."/>
            <person name="Ogasawara M."/>
            <person name="Sasakura Y."/>
            <person name="Shoguchi E."/>
            <person name="Ueno K."/>
            <person name="Yamada L."/>
            <person name="Matsumoto J."/>
            <person name="Wasserscheid J."/>
            <person name="Dewar K."/>
            <person name="Wiley G.B."/>
            <person name="Macmil S.L."/>
            <person name="Roe B.A."/>
            <person name="Zeller R.W."/>
            <person name="Hastings K.E."/>
            <person name="Lemaire P."/>
            <person name="Lindquist E."/>
            <person name="Endo T."/>
            <person name="Hotta K."/>
            <person name="Inaba K."/>
        </authorList>
    </citation>
    <scope>NUCLEOTIDE SEQUENCE [LARGE SCALE GENOMIC DNA]</scope>
    <source>
        <strain evidence="2">wild type</strain>
    </source>
</reference>
<organism evidence="2 3">
    <name type="scientific">Ciona intestinalis</name>
    <name type="common">Transparent sea squirt</name>
    <name type="synonym">Ascidia intestinalis</name>
    <dbReference type="NCBI Taxonomy" id="7719"/>
    <lineage>
        <taxon>Eukaryota</taxon>
        <taxon>Metazoa</taxon>
        <taxon>Chordata</taxon>
        <taxon>Tunicata</taxon>
        <taxon>Ascidiacea</taxon>
        <taxon>Phlebobranchia</taxon>
        <taxon>Cionidae</taxon>
        <taxon>Ciona</taxon>
    </lineage>
</organism>
<keyword evidence="1" id="KW-0472">Membrane</keyword>
<reference evidence="2" key="4">
    <citation type="submission" date="2025-09" db="UniProtKB">
        <authorList>
            <consortium name="Ensembl"/>
        </authorList>
    </citation>
    <scope>IDENTIFICATION</scope>
</reference>
<dbReference type="InParanoid" id="H2XMI2"/>
<keyword evidence="1" id="KW-0812">Transmembrane</keyword>
<sequence length="70" mass="8099">MANIFFCVPRFCCCTLCCVFLQISTIFSGSFGENGMLDIHKYSRYINTLCNMHVNVIVVHLIYCNVNFFE</sequence>
<reference evidence="3" key="1">
    <citation type="journal article" date="2002" name="Science">
        <title>The draft genome of Ciona intestinalis: insights into chordate and vertebrate origins.</title>
        <authorList>
            <person name="Dehal P."/>
            <person name="Satou Y."/>
            <person name="Campbell R.K."/>
            <person name="Chapman J."/>
            <person name="Degnan B."/>
            <person name="De Tomaso A."/>
            <person name="Davidson B."/>
            <person name="Di Gregorio A."/>
            <person name="Gelpke M."/>
            <person name="Goodstein D.M."/>
            <person name="Harafuji N."/>
            <person name="Hastings K.E."/>
            <person name="Ho I."/>
            <person name="Hotta K."/>
            <person name="Huang W."/>
            <person name="Kawashima T."/>
            <person name="Lemaire P."/>
            <person name="Martinez D."/>
            <person name="Meinertzhagen I.A."/>
            <person name="Necula S."/>
            <person name="Nonaka M."/>
            <person name="Putnam N."/>
            <person name="Rash S."/>
            <person name="Saiga H."/>
            <person name="Satake M."/>
            <person name="Terry A."/>
            <person name="Yamada L."/>
            <person name="Wang H.G."/>
            <person name="Awazu S."/>
            <person name="Azumi K."/>
            <person name="Boore J."/>
            <person name="Branno M."/>
            <person name="Chin-Bow S."/>
            <person name="DeSantis R."/>
            <person name="Doyle S."/>
            <person name="Francino P."/>
            <person name="Keys D.N."/>
            <person name="Haga S."/>
            <person name="Hayashi H."/>
            <person name="Hino K."/>
            <person name="Imai K.S."/>
            <person name="Inaba K."/>
            <person name="Kano S."/>
            <person name="Kobayashi K."/>
            <person name="Kobayashi M."/>
            <person name="Lee B.I."/>
            <person name="Makabe K.W."/>
            <person name="Manohar C."/>
            <person name="Matassi G."/>
            <person name="Medina M."/>
            <person name="Mochizuki Y."/>
            <person name="Mount S."/>
            <person name="Morishita T."/>
            <person name="Miura S."/>
            <person name="Nakayama A."/>
            <person name="Nishizaka S."/>
            <person name="Nomoto H."/>
            <person name="Ohta F."/>
            <person name="Oishi K."/>
            <person name="Rigoutsos I."/>
            <person name="Sano M."/>
            <person name="Sasaki A."/>
            <person name="Sasakura Y."/>
            <person name="Shoguchi E."/>
            <person name="Shin-i T."/>
            <person name="Spagnuolo A."/>
            <person name="Stainier D."/>
            <person name="Suzuki M.M."/>
            <person name="Tassy O."/>
            <person name="Takatori N."/>
            <person name="Tokuoka M."/>
            <person name="Yagi K."/>
            <person name="Yoshizaki F."/>
            <person name="Wada S."/>
            <person name="Zhang C."/>
            <person name="Hyatt P.D."/>
            <person name="Larimer F."/>
            <person name="Detter C."/>
            <person name="Doggett N."/>
            <person name="Glavina T."/>
            <person name="Hawkins T."/>
            <person name="Richardson P."/>
            <person name="Lucas S."/>
            <person name="Kohara Y."/>
            <person name="Levine M."/>
            <person name="Satoh N."/>
            <person name="Rokhsar D.S."/>
        </authorList>
    </citation>
    <scope>NUCLEOTIDE SEQUENCE [LARGE SCALE GENOMIC DNA]</scope>
</reference>
<dbReference type="HOGENOM" id="CLU_2757044_0_0_1"/>
<evidence type="ECO:0000256" key="1">
    <source>
        <dbReference type="SAM" id="Phobius"/>
    </source>
</evidence>
<dbReference type="AlphaFoldDB" id="H2XMI2"/>
<evidence type="ECO:0000313" key="3">
    <source>
        <dbReference type="Proteomes" id="UP000008144"/>
    </source>
</evidence>
<keyword evidence="1" id="KW-1133">Transmembrane helix</keyword>
<dbReference type="Ensembl" id="ENSCINT00000032927.1">
    <property type="protein sequence ID" value="ENSCINP00000030865.1"/>
    <property type="gene ID" value="ENSCING00000023692.1"/>
</dbReference>
<dbReference type="Proteomes" id="UP000008144">
    <property type="component" value="Chromosome 8"/>
</dbReference>
<keyword evidence="3" id="KW-1185">Reference proteome</keyword>
<protein>
    <submittedName>
        <fullName evidence="2">Uncharacterized protein</fullName>
    </submittedName>
</protein>
<reference evidence="2" key="3">
    <citation type="submission" date="2025-08" db="UniProtKB">
        <authorList>
            <consortium name="Ensembl"/>
        </authorList>
    </citation>
    <scope>IDENTIFICATION</scope>
</reference>
<name>H2XMI2_CIOIN</name>
<evidence type="ECO:0000313" key="2">
    <source>
        <dbReference type="Ensembl" id="ENSCINP00000030865.1"/>
    </source>
</evidence>
<feature type="transmembrane region" description="Helical" evidence="1">
    <location>
        <begin position="52"/>
        <end position="69"/>
    </location>
</feature>
<accession>H2XMI2</accession>
<proteinExistence type="predicted"/>